<protein>
    <recommendedName>
        <fullName evidence="1">C2H2-type domain-containing protein</fullName>
    </recommendedName>
</protein>
<gene>
    <name evidence="2" type="ORF">CBOVIS_LOCUS10789</name>
</gene>
<dbReference type="AlphaFoldDB" id="A0A8S1F5T4"/>
<comment type="caution">
    <text evidence="2">The sequence shown here is derived from an EMBL/GenBank/DDBJ whole genome shotgun (WGS) entry which is preliminary data.</text>
</comment>
<evidence type="ECO:0000313" key="2">
    <source>
        <dbReference type="EMBL" id="CAB3409096.1"/>
    </source>
</evidence>
<dbReference type="Proteomes" id="UP000494206">
    <property type="component" value="Unassembled WGS sequence"/>
</dbReference>
<dbReference type="GO" id="GO:0000976">
    <property type="term" value="F:transcription cis-regulatory region binding"/>
    <property type="evidence" value="ECO:0007669"/>
    <property type="project" value="InterPro"/>
</dbReference>
<evidence type="ECO:0000259" key="1">
    <source>
        <dbReference type="PROSITE" id="PS00028"/>
    </source>
</evidence>
<dbReference type="PANTHER" id="PTHR46664:SF1">
    <property type="entry name" value="ATM INTERACTOR"/>
    <property type="match status" value="1"/>
</dbReference>
<reference evidence="2 3" key="1">
    <citation type="submission" date="2020-04" db="EMBL/GenBank/DDBJ databases">
        <authorList>
            <person name="Laetsch R D."/>
            <person name="Stevens L."/>
            <person name="Kumar S."/>
            <person name="Blaxter L. M."/>
        </authorList>
    </citation>
    <scope>NUCLEOTIDE SEQUENCE [LARGE SCALE GENOMIC DNA]</scope>
</reference>
<dbReference type="PROSITE" id="PS00028">
    <property type="entry name" value="ZINC_FINGER_C2H2_1"/>
    <property type="match status" value="1"/>
</dbReference>
<dbReference type="EMBL" id="CADEPM010000008">
    <property type="protein sequence ID" value="CAB3409096.1"/>
    <property type="molecule type" value="Genomic_DNA"/>
</dbReference>
<dbReference type="SMART" id="SM00355">
    <property type="entry name" value="ZnF_C2H2"/>
    <property type="match status" value="3"/>
</dbReference>
<dbReference type="InterPro" id="IPR013087">
    <property type="entry name" value="Znf_C2H2_type"/>
</dbReference>
<dbReference type="Gene3D" id="3.30.160.60">
    <property type="entry name" value="Classic Zinc Finger"/>
    <property type="match status" value="1"/>
</dbReference>
<name>A0A8S1F5T4_9PELO</name>
<dbReference type="GO" id="GO:0045944">
    <property type="term" value="P:positive regulation of transcription by RNA polymerase II"/>
    <property type="evidence" value="ECO:0007669"/>
    <property type="project" value="InterPro"/>
</dbReference>
<organism evidence="2 3">
    <name type="scientific">Caenorhabditis bovis</name>
    <dbReference type="NCBI Taxonomy" id="2654633"/>
    <lineage>
        <taxon>Eukaryota</taxon>
        <taxon>Metazoa</taxon>
        <taxon>Ecdysozoa</taxon>
        <taxon>Nematoda</taxon>
        <taxon>Chromadorea</taxon>
        <taxon>Rhabditida</taxon>
        <taxon>Rhabditina</taxon>
        <taxon>Rhabditomorpha</taxon>
        <taxon>Rhabditoidea</taxon>
        <taxon>Rhabditidae</taxon>
        <taxon>Peloderinae</taxon>
        <taxon>Caenorhabditis</taxon>
    </lineage>
</organism>
<dbReference type="OrthoDB" id="6354171at2759"/>
<evidence type="ECO:0000313" key="3">
    <source>
        <dbReference type="Proteomes" id="UP000494206"/>
    </source>
</evidence>
<proteinExistence type="predicted"/>
<dbReference type="InterPro" id="IPR055303">
    <property type="entry name" value="ATMIN"/>
</dbReference>
<keyword evidence="3" id="KW-1185">Reference proteome</keyword>
<dbReference type="PANTHER" id="PTHR46664">
    <property type="entry name" value="ATM INTERACTOR"/>
    <property type="match status" value="1"/>
</dbReference>
<feature type="domain" description="C2H2-type" evidence="1">
    <location>
        <begin position="34"/>
        <end position="55"/>
    </location>
</feature>
<dbReference type="GO" id="GO:0005634">
    <property type="term" value="C:nucleus"/>
    <property type="evidence" value="ECO:0007669"/>
    <property type="project" value="TreeGrafter"/>
</dbReference>
<dbReference type="GO" id="GO:0000981">
    <property type="term" value="F:DNA-binding transcription factor activity, RNA polymerase II-specific"/>
    <property type="evidence" value="ECO:0007669"/>
    <property type="project" value="TreeGrafter"/>
</dbReference>
<accession>A0A8S1F5T4</accession>
<sequence>MSQACTGASTSQVPIVDVFPTVEEISDATLGHQCDVCDKQFMNPSMCRFHRVKCHGSLDKAIGTEKRILDRFSEKEISYRYYCPMPNCIEKNVKFEGMKDLRQHYSRVHTEKKYACENCGIRSALEKDIKYHKKYRCRAMKTVQ</sequence>